<accession>A0A9D4M7X6</accession>
<name>A0A9D4M7X6_DREPO</name>
<keyword evidence="3" id="KW-1185">Reference proteome</keyword>
<reference evidence="2" key="2">
    <citation type="submission" date="2020-11" db="EMBL/GenBank/DDBJ databases">
        <authorList>
            <person name="McCartney M.A."/>
            <person name="Auch B."/>
            <person name="Kono T."/>
            <person name="Mallez S."/>
            <person name="Becker A."/>
            <person name="Gohl D.M."/>
            <person name="Silverstein K.A.T."/>
            <person name="Koren S."/>
            <person name="Bechman K.B."/>
            <person name="Herman A."/>
            <person name="Abrahante J.E."/>
            <person name="Garbe J."/>
        </authorList>
    </citation>
    <scope>NUCLEOTIDE SEQUENCE</scope>
    <source>
        <strain evidence="2">Duluth1</strain>
        <tissue evidence="2">Whole animal</tissue>
    </source>
</reference>
<evidence type="ECO:0000256" key="1">
    <source>
        <dbReference type="SAM" id="MobiDB-lite"/>
    </source>
</evidence>
<dbReference type="AlphaFoldDB" id="A0A9D4M7X6"/>
<proteinExistence type="predicted"/>
<organism evidence="2 3">
    <name type="scientific">Dreissena polymorpha</name>
    <name type="common">Zebra mussel</name>
    <name type="synonym">Mytilus polymorpha</name>
    <dbReference type="NCBI Taxonomy" id="45954"/>
    <lineage>
        <taxon>Eukaryota</taxon>
        <taxon>Metazoa</taxon>
        <taxon>Spiralia</taxon>
        <taxon>Lophotrochozoa</taxon>
        <taxon>Mollusca</taxon>
        <taxon>Bivalvia</taxon>
        <taxon>Autobranchia</taxon>
        <taxon>Heteroconchia</taxon>
        <taxon>Euheterodonta</taxon>
        <taxon>Imparidentia</taxon>
        <taxon>Neoheterodontei</taxon>
        <taxon>Myida</taxon>
        <taxon>Dreissenoidea</taxon>
        <taxon>Dreissenidae</taxon>
        <taxon>Dreissena</taxon>
    </lineage>
</organism>
<comment type="caution">
    <text evidence="2">The sequence shown here is derived from an EMBL/GenBank/DDBJ whole genome shotgun (WGS) entry which is preliminary data.</text>
</comment>
<dbReference type="Proteomes" id="UP000828390">
    <property type="component" value="Unassembled WGS sequence"/>
</dbReference>
<feature type="compositionally biased region" description="Low complexity" evidence="1">
    <location>
        <begin position="17"/>
        <end position="30"/>
    </location>
</feature>
<gene>
    <name evidence="2" type="ORF">DPMN_034446</name>
</gene>
<reference evidence="2" key="1">
    <citation type="journal article" date="2019" name="bioRxiv">
        <title>The Genome of the Zebra Mussel, Dreissena polymorpha: A Resource for Invasive Species Research.</title>
        <authorList>
            <person name="McCartney M.A."/>
            <person name="Auch B."/>
            <person name="Kono T."/>
            <person name="Mallez S."/>
            <person name="Zhang Y."/>
            <person name="Obille A."/>
            <person name="Becker A."/>
            <person name="Abrahante J.E."/>
            <person name="Garbe J."/>
            <person name="Badalamenti J.P."/>
            <person name="Herman A."/>
            <person name="Mangelson H."/>
            <person name="Liachko I."/>
            <person name="Sullivan S."/>
            <person name="Sone E.D."/>
            <person name="Koren S."/>
            <person name="Silverstein K.A.T."/>
            <person name="Beckman K.B."/>
            <person name="Gohl D.M."/>
        </authorList>
    </citation>
    <scope>NUCLEOTIDE SEQUENCE</scope>
    <source>
        <strain evidence="2">Duluth1</strain>
        <tissue evidence="2">Whole animal</tissue>
    </source>
</reference>
<dbReference type="EMBL" id="JAIWYP010000002">
    <property type="protein sequence ID" value="KAH3871251.1"/>
    <property type="molecule type" value="Genomic_DNA"/>
</dbReference>
<evidence type="ECO:0000313" key="3">
    <source>
        <dbReference type="Proteomes" id="UP000828390"/>
    </source>
</evidence>
<feature type="compositionally biased region" description="Polar residues" evidence="1">
    <location>
        <begin position="31"/>
        <end position="52"/>
    </location>
</feature>
<protein>
    <submittedName>
        <fullName evidence="2">Uncharacterized protein</fullName>
    </submittedName>
</protein>
<sequence>MEQRPEEPLSPPYIKYGSSSTPNSGRSSRTAGKTRSPTNNYGEEQSSSQLKKTSFRDVGGG</sequence>
<feature type="region of interest" description="Disordered" evidence="1">
    <location>
        <begin position="1"/>
        <end position="61"/>
    </location>
</feature>
<evidence type="ECO:0000313" key="2">
    <source>
        <dbReference type="EMBL" id="KAH3871251.1"/>
    </source>
</evidence>